<reference evidence="2 4" key="1">
    <citation type="submission" date="2015-11" db="EMBL/GenBank/DDBJ databases">
        <title>Genomic analysis of 38 Legionella species identifies large and diverse effector repertoires.</title>
        <authorList>
            <person name="Burstein D."/>
            <person name="Amaro F."/>
            <person name="Zusman T."/>
            <person name="Lifshitz Z."/>
            <person name="Cohen O."/>
            <person name="Gilbert J.A."/>
            <person name="Pupko T."/>
            <person name="Shuman H.A."/>
            <person name="Segal G."/>
        </authorList>
    </citation>
    <scope>NUCLEOTIDE SEQUENCE [LARGE SCALE GENOMIC DNA]</scope>
    <source>
        <strain evidence="2 4">CDC#1407-AL-14</strain>
    </source>
</reference>
<evidence type="ECO:0000313" key="4">
    <source>
        <dbReference type="Proteomes" id="UP000054735"/>
    </source>
</evidence>
<dbReference type="EMBL" id="UGNW01000001">
    <property type="protein sequence ID" value="STX32110.1"/>
    <property type="molecule type" value="Genomic_DNA"/>
</dbReference>
<accession>A0A378IBC9</accession>
<protein>
    <submittedName>
        <fullName evidence="3">Transmembrane protein</fullName>
    </submittedName>
</protein>
<evidence type="ECO:0000256" key="1">
    <source>
        <dbReference type="SAM" id="MobiDB-lite"/>
    </source>
</evidence>
<dbReference type="AlphaFoldDB" id="A0A378IBC9"/>
<sequence>MTQFFASFTVSTSAAAGIPSAGFSGTASGVAQAVLASKNAATVLSEKSGQRDSILQALQILFNDPTEMKHDVLKTYLKELRGGLIATNNSIEWITRYLSLVMVSGMSHLAQIPSDAATLVRETAKGLSKVEIPGDELKEASTKAFTFDPKEQKPSASVDKVADLVSNQGGQIIDKVHKAINLNNNSHARTHAKTAASTGAGGTVTATAIMPSAAALLTNMIGQIAREASAVSHFSKKESASEADDKNVYHASRQVTQATFDRNTQLSQERLQILQKALSHMKRGGDLFCDQSVSTPLSIALFRMAALSVFVLASRLVSKTAEAATEGRVQKALAKATEQGPSGGVDRISVHSNLSVLSNIMRLCAANLDNSSAVEAAAQTSEIIAGRSISVLWSHVSELAKALHQLANPQQDTSGISASASTNSSVDLAKPEALEQFKDVIKAVLDGIEEGNGQHVIPNLNRDMASQLNTSAHGAVASLVATHSMFSNPVTLSAKASKKAVHTNDAQKNEALMATLPSLTEMLNRIQASTRNFMEEIKKDIHPAASKDGGLLSTHDTVGSSTAAVYWAASAMALLADEMLSICRSLTLIDKNRSQASLKIASELQSRDQSAQASEQISWDSHLEQDYSATHAITALRLTLSHTGIALMQIAKNMHHALKDNTNTAQNNLAMHTLQRSLLDSCASAALHLAESTLFSTGAASAAPMSMLGSANWTHQKVHATDGHLHPAQTHNSENSSKNGSESCQATGFSTDLVAGTMTNILKVLAQGGLIGLNTILKLMKLLEIISLHRDSHIALKLESVDSSNPNGISINSIDEPSAGSVAGTSAILINFLGAFQTLDQSSGTQSTLNAQRNLQDIIDKQIAAIEVLKDDEERQETKGLKAFYKVIIRLLAPDASEENCDSLVKRLDFGGISLSSYHSSFGAYNDCPVPDLSFVAQFANQDDAQGLLRKFINKAKNDFSLFKSLHEQLPQAQRSTKAQTLYTHVYEELYQHYKQIKMMDIARHSSRKRVPTHEEFLSDLGLVQAPPLADANDEDQNQAEAPGTIGLN</sequence>
<gene>
    <name evidence="2" type="ORF">Lbir_0053</name>
    <name evidence="3" type="ORF">NCTC12437_01888</name>
</gene>
<dbReference type="STRING" id="28083.Lbir_0053"/>
<proteinExistence type="predicted"/>
<evidence type="ECO:0000313" key="5">
    <source>
        <dbReference type="Proteomes" id="UP000255066"/>
    </source>
</evidence>
<feature type="region of interest" description="Disordered" evidence="1">
    <location>
        <begin position="1028"/>
        <end position="1049"/>
    </location>
</feature>
<keyword evidence="4" id="KW-1185">Reference proteome</keyword>
<dbReference type="EMBL" id="LNXT01000001">
    <property type="protein sequence ID" value="KTC75984.1"/>
    <property type="molecule type" value="Genomic_DNA"/>
</dbReference>
<dbReference type="RefSeq" id="WP_174905238.1">
    <property type="nucleotide sequence ID" value="NZ_CAAAHV010000032.1"/>
</dbReference>
<organism evidence="3 5">
    <name type="scientific">Legionella birminghamensis</name>
    <dbReference type="NCBI Taxonomy" id="28083"/>
    <lineage>
        <taxon>Bacteria</taxon>
        <taxon>Pseudomonadati</taxon>
        <taxon>Pseudomonadota</taxon>
        <taxon>Gammaproteobacteria</taxon>
        <taxon>Legionellales</taxon>
        <taxon>Legionellaceae</taxon>
        <taxon>Legionella</taxon>
    </lineage>
</organism>
<keyword evidence="3" id="KW-0472">Membrane</keyword>
<evidence type="ECO:0000313" key="3">
    <source>
        <dbReference type="EMBL" id="STX32110.1"/>
    </source>
</evidence>
<reference evidence="3 5" key="2">
    <citation type="submission" date="2018-06" db="EMBL/GenBank/DDBJ databases">
        <authorList>
            <consortium name="Pathogen Informatics"/>
            <person name="Doyle S."/>
        </authorList>
    </citation>
    <scope>NUCLEOTIDE SEQUENCE [LARGE SCALE GENOMIC DNA]</scope>
    <source>
        <strain evidence="3 5">NCTC12437</strain>
    </source>
</reference>
<feature type="region of interest" description="Disordered" evidence="1">
    <location>
        <begin position="724"/>
        <end position="744"/>
    </location>
</feature>
<feature type="compositionally biased region" description="Low complexity" evidence="1">
    <location>
        <begin position="732"/>
        <end position="743"/>
    </location>
</feature>
<dbReference type="Proteomes" id="UP000054735">
    <property type="component" value="Unassembled WGS sequence"/>
</dbReference>
<evidence type="ECO:0000313" key="2">
    <source>
        <dbReference type="EMBL" id="KTC75984.1"/>
    </source>
</evidence>
<name>A0A378IBC9_9GAMM</name>
<dbReference type="Proteomes" id="UP000255066">
    <property type="component" value="Unassembled WGS sequence"/>
</dbReference>
<keyword evidence="3" id="KW-0812">Transmembrane</keyword>